<evidence type="ECO:0000256" key="4">
    <source>
        <dbReference type="ARBA" id="ARBA00041148"/>
    </source>
</evidence>
<organism evidence="6 7">
    <name type="scientific">Ruminobacter amylophilus</name>
    <dbReference type="NCBI Taxonomy" id="867"/>
    <lineage>
        <taxon>Bacteria</taxon>
        <taxon>Pseudomonadati</taxon>
        <taxon>Pseudomonadota</taxon>
        <taxon>Gammaproteobacteria</taxon>
        <taxon>Aeromonadales</taxon>
        <taxon>Succinivibrionaceae</taxon>
        <taxon>Ruminobacter</taxon>
    </lineage>
</organism>
<dbReference type="InterPro" id="IPR050574">
    <property type="entry name" value="HPF/YfiA_ribosome-assoc"/>
</dbReference>
<dbReference type="PANTHER" id="PTHR33231">
    <property type="entry name" value="30S RIBOSOMAL PROTEIN"/>
    <property type="match status" value="1"/>
</dbReference>
<dbReference type="OrthoDB" id="9795980at2"/>
<dbReference type="Proteomes" id="UP000243745">
    <property type="component" value="Unassembled WGS sequence"/>
</dbReference>
<keyword evidence="7" id="KW-1185">Reference proteome</keyword>
<dbReference type="SUPFAM" id="SSF69754">
    <property type="entry name" value="Ribosome binding protein Y (YfiA homologue)"/>
    <property type="match status" value="1"/>
</dbReference>
<keyword evidence="1" id="KW-0810">Translation regulation</keyword>
<comment type="similarity">
    <text evidence="2">Belongs to the HPF/YfiA ribosome-associated protein family. Short HPF subfamily.</text>
</comment>
<comment type="subunit">
    <text evidence="3">Associates exclusively with 100S ribosomes, which are dimers of 70S ribosomes.</text>
</comment>
<sequence length="95" mass="10869">MQITIVGHHVEVTDALRDYVNSKMDHLKRLEDYVKSIHVTLSIENQQLHKAAAKVTVTGNDLFAESIEETMYASIDALADKLERQLVKYKEKLTQ</sequence>
<dbReference type="NCBIfam" id="TIGR00741">
    <property type="entry name" value="yfiA"/>
    <property type="match status" value="1"/>
</dbReference>
<dbReference type="RefSeq" id="WP_031579720.1">
    <property type="nucleotide sequence ID" value="NZ_FOXF01000043.1"/>
</dbReference>
<protein>
    <recommendedName>
        <fullName evidence="4">Ribosome hibernation promoting factor</fullName>
    </recommendedName>
    <alternativeName>
        <fullName evidence="5">Hibernation factor HPF</fullName>
    </alternativeName>
</protein>
<dbReference type="GO" id="GO:0045900">
    <property type="term" value="P:negative regulation of translational elongation"/>
    <property type="evidence" value="ECO:0007669"/>
    <property type="project" value="TreeGrafter"/>
</dbReference>
<evidence type="ECO:0000313" key="6">
    <source>
        <dbReference type="EMBL" id="SFP61435.1"/>
    </source>
</evidence>
<dbReference type="GO" id="GO:0043024">
    <property type="term" value="F:ribosomal small subunit binding"/>
    <property type="evidence" value="ECO:0007669"/>
    <property type="project" value="TreeGrafter"/>
</dbReference>
<dbReference type="CDD" id="cd00552">
    <property type="entry name" value="RaiA"/>
    <property type="match status" value="1"/>
</dbReference>
<gene>
    <name evidence="6" type="ORF">SAMN02910344_01874</name>
</gene>
<dbReference type="InterPro" id="IPR036567">
    <property type="entry name" value="RHF-like"/>
</dbReference>
<dbReference type="Pfam" id="PF02482">
    <property type="entry name" value="Ribosomal_S30AE"/>
    <property type="match status" value="1"/>
</dbReference>
<reference evidence="6 7" key="1">
    <citation type="submission" date="2016-10" db="EMBL/GenBank/DDBJ databases">
        <authorList>
            <person name="Varghese N."/>
            <person name="Submissions S."/>
        </authorList>
    </citation>
    <scope>NUCLEOTIDE SEQUENCE [LARGE SCALE GENOMIC DNA]</scope>
    <source>
        <strain evidence="6 7">DSM 1361</strain>
    </source>
</reference>
<proteinExistence type="inferred from homology"/>
<dbReference type="EMBL" id="FOXF01000043">
    <property type="protein sequence ID" value="SFP61435.1"/>
    <property type="molecule type" value="Genomic_DNA"/>
</dbReference>
<dbReference type="FunFam" id="3.30.160.100:FF:000001">
    <property type="entry name" value="Ribosome hibernation promoting factor"/>
    <property type="match status" value="1"/>
</dbReference>
<dbReference type="Gene3D" id="3.30.160.100">
    <property type="entry name" value="Ribosome hibernation promotion factor-like"/>
    <property type="match status" value="1"/>
</dbReference>
<evidence type="ECO:0000256" key="1">
    <source>
        <dbReference type="ARBA" id="ARBA00022845"/>
    </source>
</evidence>
<evidence type="ECO:0000313" key="7">
    <source>
        <dbReference type="Proteomes" id="UP000243745"/>
    </source>
</evidence>
<evidence type="ECO:0000256" key="3">
    <source>
        <dbReference type="ARBA" id="ARBA00038695"/>
    </source>
</evidence>
<evidence type="ECO:0000256" key="2">
    <source>
        <dbReference type="ARBA" id="ARBA00038434"/>
    </source>
</evidence>
<dbReference type="GO" id="GO:0022627">
    <property type="term" value="C:cytosolic small ribosomal subunit"/>
    <property type="evidence" value="ECO:0007669"/>
    <property type="project" value="TreeGrafter"/>
</dbReference>
<dbReference type="PANTHER" id="PTHR33231:SF1">
    <property type="entry name" value="30S RIBOSOMAL PROTEIN"/>
    <property type="match status" value="1"/>
</dbReference>
<dbReference type="AlphaFoldDB" id="A0A662ZJ26"/>
<evidence type="ECO:0000256" key="5">
    <source>
        <dbReference type="ARBA" id="ARBA00041319"/>
    </source>
</evidence>
<name>A0A662ZJ26_9GAMM</name>
<dbReference type="InterPro" id="IPR003489">
    <property type="entry name" value="RHF/RaiA"/>
</dbReference>
<accession>A0A662ZJ26</accession>